<comment type="caution">
    <text evidence="2">The sequence shown here is derived from an EMBL/GenBank/DDBJ whole genome shotgun (WGS) entry which is preliminary data.</text>
</comment>
<dbReference type="HOGENOM" id="CLU_1634704_0_0_6"/>
<dbReference type="eggNOG" id="ENOG50319C1">
    <property type="taxonomic scope" value="Bacteria"/>
</dbReference>
<dbReference type="EMBL" id="AAOH01000005">
    <property type="protein sequence ID" value="EAR27618.1"/>
    <property type="molecule type" value="Genomic_DNA"/>
</dbReference>
<accession>A4CB81</accession>
<evidence type="ECO:0000256" key="1">
    <source>
        <dbReference type="SAM" id="Phobius"/>
    </source>
</evidence>
<keyword evidence="1" id="KW-0472">Membrane</keyword>
<keyword evidence="3" id="KW-1185">Reference proteome</keyword>
<evidence type="ECO:0000313" key="2">
    <source>
        <dbReference type="EMBL" id="EAR27618.1"/>
    </source>
</evidence>
<dbReference type="Proteomes" id="UP000006201">
    <property type="component" value="Unassembled WGS sequence"/>
</dbReference>
<organism evidence="2 3">
    <name type="scientific">Pseudoalteromonas tunicata D2</name>
    <dbReference type="NCBI Taxonomy" id="87626"/>
    <lineage>
        <taxon>Bacteria</taxon>
        <taxon>Pseudomonadati</taxon>
        <taxon>Pseudomonadota</taxon>
        <taxon>Gammaproteobacteria</taxon>
        <taxon>Alteromonadales</taxon>
        <taxon>Pseudoalteromonadaceae</taxon>
        <taxon>Pseudoalteromonas</taxon>
    </lineage>
</organism>
<name>A4CB81_9GAMM</name>
<keyword evidence="1" id="KW-0812">Transmembrane</keyword>
<evidence type="ECO:0000313" key="3">
    <source>
        <dbReference type="Proteomes" id="UP000006201"/>
    </source>
</evidence>
<feature type="transmembrane region" description="Helical" evidence="1">
    <location>
        <begin position="127"/>
        <end position="147"/>
    </location>
</feature>
<gene>
    <name evidence="2" type="ORF">PTD2_17390</name>
</gene>
<reference evidence="2 3" key="1">
    <citation type="submission" date="2006-02" db="EMBL/GenBank/DDBJ databases">
        <authorList>
            <person name="Moran M.A."/>
            <person name="Kjelleberg S."/>
            <person name="Egan S."/>
            <person name="Saunders N."/>
            <person name="Thomas T."/>
            <person name="Ferriera S."/>
            <person name="Johnson J."/>
            <person name="Kravitz S."/>
            <person name="Halpern A."/>
            <person name="Remington K."/>
            <person name="Beeson K."/>
            <person name="Tran B."/>
            <person name="Rogers Y.-H."/>
            <person name="Friedman R."/>
            <person name="Venter J.C."/>
        </authorList>
    </citation>
    <scope>NUCLEOTIDE SEQUENCE [LARGE SCALE GENOMIC DNA]</scope>
    <source>
        <strain evidence="2 3">D2</strain>
    </source>
</reference>
<keyword evidence="1" id="KW-1133">Transmembrane helix</keyword>
<dbReference type="AlphaFoldDB" id="A4CB81"/>
<protein>
    <recommendedName>
        <fullName evidence="4">N-carbamoyl-L-amino acid amidohydrolase</fullName>
    </recommendedName>
</protein>
<sequence length="150" mass="17507">MADVIAAIQVMATYKFYKADFSAWAKRIEGNESKGEYWKKIFEEHPEFFRLGGERKKASLVWRRSYQKLYDVELEEKISRDKFKSLTQEEKKRISRIPLEDSDISTLINTAINLHTRELDQKKDSRWWIAAISGFSGMLGAIIGTLIKLI</sequence>
<proteinExistence type="predicted"/>
<evidence type="ECO:0008006" key="4">
    <source>
        <dbReference type="Google" id="ProtNLM"/>
    </source>
</evidence>